<gene>
    <name evidence="1" type="ORF">FEHR0123_LOCUS8796</name>
</gene>
<reference evidence="1" key="1">
    <citation type="submission" date="2021-01" db="EMBL/GenBank/DDBJ databases">
        <authorList>
            <person name="Corre E."/>
            <person name="Pelletier E."/>
            <person name="Niang G."/>
            <person name="Scheremetjew M."/>
            <person name="Finn R."/>
            <person name="Kale V."/>
            <person name="Holt S."/>
            <person name="Cochrane G."/>
            <person name="Meng A."/>
            <person name="Brown T."/>
            <person name="Cohen L."/>
        </authorList>
    </citation>
    <scope>NUCLEOTIDE SEQUENCE</scope>
    <source>
        <strain evidence="1">Fehren 1</strain>
    </source>
</reference>
<proteinExistence type="predicted"/>
<accession>A0A7S3I4X5</accession>
<evidence type="ECO:0000313" key="1">
    <source>
        <dbReference type="EMBL" id="CAE0313872.1"/>
    </source>
</evidence>
<sequence length="112" mass="12840">MRDSFVKAGRQGQHLLINLDQSAPDFKTVYTNPAFFNTEIAFNRAQWRSPDVHMPILKDGENYSANAQNSGLYYMQPEHTMQIRTTVTSEEAVQDVLSKIPCIEQFKCIIIE</sequence>
<dbReference type="AlphaFoldDB" id="A0A7S3I4X5"/>
<protein>
    <submittedName>
        <fullName evidence="1">Uncharacterized protein</fullName>
    </submittedName>
</protein>
<dbReference type="EMBL" id="HBIE01029338">
    <property type="protein sequence ID" value="CAE0313872.1"/>
    <property type="molecule type" value="Transcribed_RNA"/>
</dbReference>
<organism evidence="1">
    <name type="scientific">Favella ehrenbergii</name>
    <dbReference type="NCBI Taxonomy" id="182087"/>
    <lineage>
        <taxon>Eukaryota</taxon>
        <taxon>Sar</taxon>
        <taxon>Alveolata</taxon>
        <taxon>Ciliophora</taxon>
        <taxon>Intramacronucleata</taxon>
        <taxon>Spirotrichea</taxon>
        <taxon>Choreotrichia</taxon>
        <taxon>Tintinnida</taxon>
        <taxon>Xystonellidae</taxon>
        <taxon>Favella</taxon>
    </lineage>
</organism>
<name>A0A7S3I4X5_9SPIT</name>